<keyword evidence="1" id="KW-1133">Transmembrane helix</keyword>
<protein>
    <recommendedName>
        <fullName evidence="4">Lantibiotic ABC transporter permease</fullName>
    </recommendedName>
</protein>
<comment type="caution">
    <text evidence="2">The sequence shown here is derived from an EMBL/GenBank/DDBJ whole genome shotgun (WGS) entry which is preliminary data.</text>
</comment>
<reference evidence="2 3" key="1">
    <citation type="submission" date="2023-06" db="EMBL/GenBank/DDBJ databases">
        <title>Identification and characterization of horizontal gene transfer across gut microbiota members of farm animals based on homology search.</title>
        <authorList>
            <person name="Schwarzerova J."/>
            <person name="Nykrynova M."/>
            <person name="Jureckova K."/>
            <person name="Cejkova D."/>
            <person name="Rychlik I."/>
        </authorList>
    </citation>
    <scope>NUCLEOTIDE SEQUENCE [LARGE SCALE GENOMIC DNA]</scope>
    <source>
        <strain evidence="2 3">ET39</strain>
    </source>
</reference>
<organism evidence="2 3">
    <name type="scientific">Amedibacillus dolichus</name>
    <dbReference type="NCBI Taxonomy" id="31971"/>
    <lineage>
        <taxon>Bacteria</taxon>
        <taxon>Bacillati</taxon>
        <taxon>Bacillota</taxon>
        <taxon>Erysipelotrichia</taxon>
        <taxon>Erysipelotrichales</taxon>
        <taxon>Erysipelotrichaceae</taxon>
        <taxon>Amedibacillus</taxon>
    </lineage>
</organism>
<reference evidence="3" key="2">
    <citation type="submission" date="2023-06" db="EMBL/GenBank/DDBJ databases">
        <title>Identification and characterization of horizontal gene transfer across gut microbiota members of farm animals based on homology search.</title>
        <authorList>
            <person name="Zeman M."/>
            <person name="Kubasova T."/>
            <person name="Jahodarova E."/>
            <person name="Nykrynova M."/>
            <person name="Rychlik I."/>
        </authorList>
    </citation>
    <scope>NUCLEOTIDE SEQUENCE [LARGE SCALE GENOMIC DNA]</scope>
    <source>
        <strain evidence="3">ET39</strain>
    </source>
</reference>
<feature type="transmembrane region" description="Helical" evidence="1">
    <location>
        <begin position="88"/>
        <end position="108"/>
    </location>
</feature>
<keyword evidence="1" id="KW-0472">Membrane</keyword>
<reference evidence="2 3" key="3">
    <citation type="submission" date="2023-06" db="EMBL/GenBank/DDBJ databases">
        <authorList>
            <person name="Zeman M."/>
            <person name="Kubasova T."/>
            <person name="Jahodarova E."/>
            <person name="Nykrynova M."/>
            <person name="Rychlik I."/>
        </authorList>
    </citation>
    <scope>NUCLEOTIDE SEQUENCE [LARGE SCALE GENOMIC DNA]</scope>
    <source>
        <strain evidence="2 3">ET39</strain>
    </source>
</reference>
<feature type="transmembrane region" description="Helical" evidence="1">
    <location>
        <begin position="47"/>
        <end position="67"/>
    </location>
</feature>
<name>A0ABT7U9T1_9FIRM</name>
<evidence type="ECO:0008006" key="4">
    <source>
        <dbReference type="Google" id="ProtNLM"/>
    </source>
</evidence>
<gene>
    <name evidence="2" type="ORF">QUV96_00535</name>
</gene>
<sequence length="266" mass="30865">MFINAYQQIRERMDLKVQTAAFSILSLLYFVLYTVVSIILGNIVNDVATVIGFWMLNLVSTYVYMRFFFRIIAAMRKEETVIYFRDCLWMLVLESLLFGFTILVYYAFVWFIDLYTLIGIIAYVYVFFCTAFQLFCFYEVYRGNRTLGAIVSGALRHMLAAWKGVLAACTLLVFSYCVLYICSMGVDITLQVIQPHVVILNIGVTMNRWMEVGTVVLTMLMSGLFDSTILLFLLYQVIAALLFSYFYIIWMGWITQLCEASWNSEN</sequence>
<feature type="transmembrane region" description="Helical" evidence="1">
    <location>
        <begin position="114"/>
        <end position="138"/>
    </location>
</feature>
<accession>A0ABT7U9T1</accession>
<keyword evidence="3" id="KW-1185">Reference proteome</keyword>
<evidence type="ECO:0000313" key="2">
    <source>
        <dbReference type="EMBL" id="MDM8156120.1"/>
    </source>
</evidence>
<feature type="transmembrane region" description="Helical" evidence="1">
    <location>
        <begin position="159"/>
        <end position="181"/>
    </location>
</feature>
<feature type="transmembrane region" description="Helical" evidence="1">
    <location>
        <begin position="20"/>
        <end position="41"/>
    </location>
</feature>
<feature type="transmembrane region" description="Helical" evidence="1">
    <location>
        <begin position="229"/>
        <end position="250"/>
    </location>
</feature>
<dbReference type="EMBL" id="JAUDCG010000002">
    <property type="protein sequence ID" value="MDM8156120.1"/>
    <property type="molecule type" value="Genomic_DNA"/>
</dbReference>
<keyword evidence="1" id="KW-0812">Transmembrane</keyword>
<dbReference type="Proteomes" id="UP001529340">
    <property type="component" value="Unassembled WGS sequence"/>
</dbReference>
<evidence type="ECO:0000313" key="3">
    <source>
        <dbReference type="Proteomes" id="UP001529340"/>
    </source>
</evidence>
<evidence type="ECO:0000256" key="1">
    <source>
        <dbReference type="SAM" id="Phobius"/>
    </source>
</evidence>
<proteinExistence type="predicted"/>
<dbReference type="RefSeq" id="WP_289606593.1">
    <property type="nucleotide sequence ID" value="NZ_JAUDCG010000002.1"/>
</dbReference>